<keyword evidence="1" id="KW-1133">Transmembrane helix</keyword>
<feature type="transmembrane region" description="Helical" evidence="1">
    <location>
        <begin position="12"/>
        <end position="32"/>
    </location>
</feature>
<evidence type="ECO:0000256" key="1">
    <source>
        <dbReference type="SAM" id="Phobius"/>
    </source>
</evidence>
<sequence length="349" mass="40241">MFEYRHLTCFKLKYLLFFALISCFTLVVFFSVNKPPSTIPLLIIENKTTSTSSTVTTRLSSNAPTPSCESIVSDNRSFYEREYPQLNLPQRISNSSYQNILHQLHSLRLIVVSCARNVESNIKKYRTHIEPIIDLFHSSSRILICESDSNDKTVEKLYEWSRAQVYTYGNMMKSYPERTDRLAFCRNKLLNKAHDLKADYIVVTDLDIFSTTVSSFLSNFRYNIDDWSVMTASASSSYYDIWALRTLSDSVMNYDVWHRVWDLGKSGKKYCGGTLVDLIIGIHQKHMPITYGLLEVRSAFGGAGLYKVNSTYGCQYNGEKTTCEHVPFHLCIREKNQGRIFINSEFQVH</sequence>
<evidence type="ECO:0000313" key="5">
    <source>
        <dbReference type="EMBL" id="CAF1600288.1"/>
    </source>
</evidence>
<gene>
    <name evidence="2" type="ORF">BJG266_LOCUS16741</name>
    <name evidence="3" type="ORF">BJG266_LOCUS16752</name>
    <name evidence="4" type="ORF">QVE165_LOCUS40736</name>
    <name evidence="5" type="ORF">QVE165_LOCUS52542</name>
</gene>
<keyword evidence="1" id="KW-0472">Membrane</keyword>
<dbReference type="CDD" id="cd00761">
    <property type="entry name" value="Glyco_tranf_GTA_type"/>
    <property type="match status" value="1"/>
</dbReference>
<reference evidence="3" key="1">
    <citation type="submission" date="2021-02" db="EMBL/GenBank/DDBJ databases">
        <authorList>
            <person name="Nowell W R."/>
        </authorList>
    </citation>
    <scope>NUCLEOTIDE SEQUENCE</scope>
</reference>
<dbReference type="EMBL" id="CAJNOI010000079">
    <property type="protein sequence ID" value="CAF1016220.1"/>
    <property type="molecule type" value="Genomic_DNA"/>
</dbReference>
<dbReference type="EMBL" id="CAJNOI010000079">
    <property type="protein sequence ID" value="CAF1016411.1"/>
    <property type="molecule type" value="Genomic_DNA"/>
</dbReference>
<dbReference type="EMBL" id="CAJNOM010001258">
    <property type="protein sequence ID" value="CAF1600288.1"/>
    <property type="molecule type" value="Genomic_DNA"/>
</dbReference>
<dbReference type="OrthoDB" id="9982066at2759"/>
<evidence type="ECO:0000313" key="7">
    <source>
        <dbReference type="Proteomes" id="UP000663877"/>
    </source>
</evidence>
<dbReference type="AlphaFoldDB" id="A0A814I082"/>
<dbReference type="EMBL" id="CAJNOM010000474">
    <property type="protein sequence ID" value="CAF1457945.1"/>
    <property type="molecule type" value="Genomic_DNA"/>
</dbReference>
<dbReference type="Proteomes" id="UP000663877">
    <property type="component" value="Unassembled WGS sequence"/>
</dbReference>
<evidence type="ECO:0000313" key="4">
    <source>
        <dbReference type="EMBL" id="CAF1457945.1"/>
    </source>
</evidence>
<name>A0A814I082_9BILA</name>
<evidence type="ECO:0000313" key="6">
    <source>
        <dbReference type="Proteomes" id="UP000663832"/>
    </source>
</evidence>
<keyword evidence="6" id="KW-1185">Reference proteome</keyword>
<evidence type="ECO:0000313" key="3">
    <source>
        <dbReference type="EMBL" id="CAF1016411.1"/>
    </source>
</evidence>
<organism evidence="3 7">
    <name type="scientific">Adineta steineri</name>
    <dbReference type="NCBI Taxonomy" id="433720"/>
    <lineage>
        <taxon>Eukaryota</taxon>
        <taxon>Metazoa</taxon>
        <taxon>Spiralia</taxon>
        <taxon>Gnathifera</taxon>
        <taxon>Rotifera</taxon>
        <taxon>Eurotatoria</taxon>
        <taxon>Bdelloidea</taxon>
        <taxon>Adinetida</taxon>
        <taxon>Adinetidae</taxon>
        <taxon>Adineta</taxon>
    </lineage>
</organism>
<accession>A0A814I082</accession>
<dbReference type="Proteomes" id="UP000663832">
    <property type="component" value="Unassembled WGS sequence"/>
</dbReference>
<proteinExistence type="predicted"/>
<keyword evidence="1" id="KW-0812">Transmembrane</keyword>
<protein>
    <submittedName>
        <fullName evidence="3">Uncharacterized protein</fullName>
    </submittedName>
</protein>
<comment type="caution">
    <text evidence="3">The sequence shown here is derived from an EMBL/GenBank/DDBJ whole genome shotgun (WGS) entry which is preliminary data.</text>
</comment>
<evidence type="ECO:0000313" key="2">
    <source>
        <dbReference type="EMBL" id="CAF1016220.1"/>
    </source>
</evidence>